<keyword evidence="2" id="KW-0479">Metal-binding</keyword>
<gene>
    <name evidence="5" type="ORF">KPL78_02250</name>
</gene>
<keyword evidence="2" id="KW-0500">Molybdenum</keyword>
<evidence type="ECO:0000256" key="2">
    <source>
        <dbReference type="RuleBase" id="RU365090"/>
    </source>
</evidence>
<dbReference type="Proteomes" id="UP001196565">
    <property type="component" value="Unassembled WGS sequence"/>
</dbReference>
<dbReference type="PANTHER" id="PTHR10192">
    <property type="entry name" value="MOLYBDOPTERIN BIOSYNTHESIS PROTEIN"/>
    <property type="match status" value="1"/>
</dbReference>
<dbReference type="Gene3D" id="2.40.340.10">
    <property type="entry name" value="MoeA, C-terminal, domain IV"/>
    <property type="match status" value="1"/>
</dbReference>
<dbReference type="InterPro" id="IPR036425">
    <property type="entry name" value="MoaB/Mog-like_dom_sf"/>
</dbReference>
<dbReference type="InterPro" id="IPR005110">
    <property type="entry name" value="MoeA_linker/N"/>
</dbReference>
<proteinExistence type="inferred from homology"/>
<dbReference type="InterPro" id="IPR038987">
    <property type="entry name" value="MoeA-like"/>
</dbReference>
<dbReference type="Gene3D" id="3.90.105.10">
    <property type="entry name" value="Molybdopterin biosynthesis moea protein, domain 2"/>
    <property type="match status" value="1"/>
</dbReference>
<evidence type="ECO:0000256" key="1">
    <source>
        <dbReference type="ARBA" id="ARBA00023150"/>
    </source>
</evidence>
<dbReference type="Pfam" id="PF03454">
    <property type="entry name" value="MoeA_C"/>
    <property type="match status" value="1"/>
</dbReference>
<evidence type="ECO:0000313" key="6">
    <source>
        <dbReference type="Proteomes" id="UP001196565"/>
    </source>
</evidence>
<dbReference type="SUPFAM" id="SSF63867">
    <property type="entry name" value="MoeA C-terminal domain-like"/>
    <property type="match status" value="1"/>
</dbReference>
<dbReference type="PANTHER" id="PTHR10192:SF5">
    <property type="entry name" value="GEPHYRIN"/>
    <property type="match status" value="1"/>
</dbReference>
<dbReference type="EC" id="2.10.1.1" evidence="2"/>
<dbReference type="EMBL" id="JAHYBZ010000001">
    <property type="protein sequence ID" value="MBW6396646.1"/>
    <property type="molecule type" value="Genomic_DNA"/>
</dbReference>
<comment type="cofactor">
    <cofactor evidence="2">
        <name>Mg(2+)</name>
        <dbReference type="ChEBI" id="CHEBI:18420"/>
    </cofactor>
</comment>
<dbReference type="Gene3D" id="3.40.980.10">
    <property type="entry name" value="MoaB/Mog-like domain"/>
    <property type="match status" value="1"/>
</dbReference>
<keyword evidence="6" id="KW-1185">Reference proteome</keyword>
<dbReference type="InterPro" id="IPR036135">
    <property type="entry name" value="MoeA_linker/N_sf"/>
</dbReference>
<protein>
    <recommendedName>
        <fullName evidence="2">Molybdopterin molybdenumtransferase</fullName>
        <ecNumber evidence="2">2.10.1.1</ecNumber>
    </recommendedName>
</protein>
<accession>A0ABS7A2X9</accession>
<reference evidence="5 6" key="1">
    <citation type="submission" date="2021-07" db="EMBL/GenBank/DDBJ databases">
        <authorList>
            <person name="So Y."/>
        </authorList>
    </citation>
    <scope>NUCLEOTIDE SEQUENCE [LARGE SCALE GENOMIC DNA]</scope>
    <source>
        <strain evidence="5 6">HJA6</strain>
    </source>
</reference>
<sequence length="334" mass="33469">MDDAPLRLTELDDARAAWLALLPGPVAPCRLPVGEAVGRVLAEPVIAAGPVPPVVTALAAGWAVAAAETMGAGPYAPVPLAAVPAWVRPGEALPPGTDAVLPGFAVDRDGPFAQVLDAVAPGEGVRQPGADIAAGTVLRAVGEALRPQDLPALAALDVREVAVRIPRLAMAADPLMPALAALATTEGAALQECAATADLVLLRHDPGGLSVRGLGARPGMTVGFGRVDGRPALLLPDPVEEALAAWFLLARPAIAALAGRGTAPPETARLARKVASVVGLAEIVPLRRDAEGGEEPLAIGALPLAALAAADALLVVPASSEGYEAGTTVPIIVL</sequence>
<evidence type="ECO:0000313" key="5">
    <source>
        <dbReference type="EMBL" id="MBW6396646.1"/>
    </source>
</evidence>
<name>A0ABS7A2X9_9PROT</name>
<comment type="similarity">
    <text evidence="2">Belongs to the MoeA family.</text>
</comment>
<dbReference type="SUPFAM" id="SSF63882">
    <property type="entry name" value="MoeA N-terminal region -like"/>
    <property type="match status" value="1"/>
</dbReference>
<dbReference type="RefSeq" id="WP_219761081.1">
    <property type="nucleotide sequence ID" value="NZ_JAHYBZ010000001.1"/>
</dbReference>
<dbReference type="Pfam" id="PF03453">
    <property type="entry name" value="MoeA_N"/>
    <property type="match status" value="1"/>
</dbReference>
<comment type="function">
    <text evidence="2">Catalyzes the insertion of molybdate into adenylated molybdopterin with the concomitant release of AMP.</text>
</comment>
<evidence type="ECO:0000259" key="3">
    <source>
        <dbReference type="Pfam" id="PF03453"/>
    </source>
</evidence>
<comment type="caution">
    <text evidence="5">The sequence shown here is derived from an EMBL/GenBank/DDBJ whole genome shotgun (WGS) entry which is preliminary data.</text>
</comment>
<feature type="domain" description="MoeA N-terminal and linker" evidence="3">
    <location>
        <begin position="10"/>
        <end position="156"/>
    </location>
</feature>
<comment type="catalytic activity">
    <reaction evidence="2">
        <text>adenylyl-molybdopterin + molybdate = Mo-molybdopterin + AMP + H(+)</text>
        <dbReference type="Rhea" id="RHEA:35047"/>
        <dbReference type="ChEBI" id="CHEBI:15378"/>
        <dbReference type="ChEBI" id="CHEBI:36264"/>
        <dbReference type="ChEBI" id="CHEBI:62727"/>
        <dbReference type="ChEBI" id="CHEBI:71302"/>
        <dbReference type="ChEBI" id="CHEBI:456215"/>
    </reaction>
</comment>
<keyword evidence="2" id="KW-0460">Magnesium</keyword>
<evidence type="ECO:0000259" key="4">
    <source>
        <dbReference type="Pfam" id="PF03454"/>
    </source>
</evidence>
<dbReference type="InterPro" id="IPR005111">
    <property type="entry name" value="MoeA_C_domain_IV"/>
</dbReference>
<organism evidence="5 6">
    <name type="scientific">Roseomonas alba</name>
    <dbReference type="NCBI Taxonomy" id="2846776"/>
    <lineage>
        <taxon>Bacteria</taxon>
        <taxon>Pseudomonadati</taxon>
        <taxon>Pseudomonadota</taxon>
        <taxon>Alphaproteobacteria</taxon>
        <taxon>Acetobacterales</taxon>
        <taxon>Roseomonadaceae</taxon>
        <taxon>Roseomonas</taxon>
    </lineage>
</organism>
<keyword evidence="1 2" id="KW-0501">Molybdenum cofactor biosynthesis</keyword>
<keyword evidence="2" id="KW-0808">Transferase</keyword>
<dbReference type="Gene3D" id="2.170.190.11">
    <property type="entry name" value="Molybdopterin biosynthesis moea protein, domain 3"/>
    <property type="match status" value="1"/>
</dbReference>
<dbReference type="InterPro" id="IPR036688">
    <property type="entry name" value="MoeA_C_domain_IV_sf"/>
</dbReference>
<feature type="domain" description="MoeA C-terminal" evidence="4">
    <location>
        <begin position="267"/>
        <end position="334"/>
    </location>
</feature>
<comment type="pathway">
    <text evidence="2">Cofactor biosynthesis; molybdopterin biosynthesis.</text>
</comment>